<dbReference type="AlphaFoldDB" id="A0A0V0JC26"/>
<gene>
    <name evidence="2" type="ORF">TR85817</name>
</gene>
<proteinExistence type="predicted"/>
<name>A0A0V0JC26_SCHSO</name>
<feature type="region of interest" description="Disordered" evidence="1">
    <location>
        <begin position="177"/>
        <end position="272"/>
    </location>
</feature>
<feature type="compositionally biased region" description="Low complexity" evidence="1">
    <location>
        <begin position="115"/>
        <end position="135"/>
    </location>
</feature>
<feature type="compositionally biased region" description="Low complexity" evidence="1">
    <location>
        <begin position="468"/>
        <end position="483"/>
    </location>
</feature>
<feature type="compositionally biased region" description="Low complexity" evidence="1">
    <location>
        <begin position="236"/>
        <end position="266"/>
    </location>
</feature>
<evidence type="ECO:0000313" key="2">
    <source>
        <dbReference type="EMBL" id="JAP63212.1"/>
    </source>
</evidence>
<evidence type="ECO:0000256" key="1">
    <source>
        <dbReference type="SAM" id="MobiDB-lite"/>
    </source>
</evidence>
<feature type="compositionally biased region" description="Polar residues" evidence="1">
    <location>
        <begin position="367"/>
        <end position="391"/>
    </location>
</feature>
<feature type="region of interest" description="Disordered" evidence="1">
    <location>
        <begin position="331"/>
        <end position="352"/>
    </location>
</feature>
<feature type="region of interest" description="Disordered" evidence="1">
    <location>
        <begin position="365"/>
        <end position="391"/>
    </location>
</feature>
<feature type="region of interest" description="Disordered" evidence="1">
    <location>
        <begin position="107"/>
        <end position="151"/>
    </location>
</feature>
<feature type="compositionally biased region" description="Polar residues" evidence="1">
    <location>
        <begin position="435"/>
        <end position="449"/>
    </location>
</feature>
<protein>
    <submittedName>
        <fullName evidence="2">Uncharacterized protein</fullName>
    </submittedName>
</protein>
<dbReference type="EMBL" id="GEEE01000013">
    <property type="protein sequence ID" value="JAP63212.1"/>
    <property type="molecule type" value="Transcribed_RNA"/>
</dbReference>
<accession>A0A0V0JC26</accession>
<feature type="compositionally biased region" description="Low complexity" evidence="1">
    <location>
        <begin position="340"/>
        <end position="351"/>
    </location>
</feature>
<sequence length="576" mass="61152">MRMQSGTLGEMSYLQPDHFENEKKNMSEFLSQNPLVMLARTCQNIGLEHHKFSERSKLSSPSSAISGPYNSYSNSLGEPNLFSMSQLTPPTVSSASKSHVNISTVHRLSPPAGFSSPMSTSTSTTTTTTTATFLPPSSPTVTNTKDHDLKSLSGDEADLQAHPSSDSLIQLARLSSSLKMSGDRQKRNKPLDSRLQMNYCRQQKRVRRQSFGRPSSGIASASKPIDFTVHPTAIASQRRSNTSTPSTPSSVSPSSLRSSPPAHSTSPFSIRNGTMLDLTSTAGTTGPVLPSSSASATSCLEMFYTVGNALGAPPERLRELLVTVAQALMDRSQSTKTHRPPATSCASAPASHGDVASPGLHFEGSECTRSSQPVCQSQPTQQLRSPQQPLNSFVGTGSSHNDPSTQCLYCGLVCVDMNSLVQHIYSHLASLHSQSSKPVGPQSLSQLQPLTGIHSPGMPAVVTPPMTIPLASSTSSASSPSSSYCSSTPSSISTSLPSMCNPIFEIAANYARYLQKMPSSLVEQPAAAPPPSELMVQTPSATAATDPNALFLAWLNIFRTNCVTEAMASATAHRFG</sequence>
<organism evidence="2">
    <name type="scientific">Schistocephalus solidus</name>
    <name type="common">Tapeworm</name>
    <dbReference type="NCBI Taxonomy" id="70667"/>
    <lineage>
        <taxon>Eukaryota</taxon>
        <taxon>Metazoa</taxon>
        <taxon>Spiralia</taxon>
        <taxon>Lophotrochozoa</taxon>
        <taxon>Platyhelminthes</taxon>
        <taxon>Cestoda</taxon>
        <taxon>Eucestoda</taxon>
        <taxon>Diphyllobothriidea</taxon>
        <taxon>Diphyllobothriidae</taxon>
        <taxon>Schistocephalus</taxon>
    </lineage>
</organism>
<reference evidence="2" key="1">
    <citation type="submission" date="2016-01" db="EMBL/GenBank/DDBJ databases">
        <title>Reference transcriptome for the parasite Schistocephalus solidus: insights into the molecular evolution of parasitism.</title>
        <authorList>
            <person name="Hebert F.O."/>
            <person name="Grambauer S."/>
            <person name="Barber I."/>
            <person name="Landry C.R."/>
            <person name="Aubin-Horth N."/>
        </authorList>
    </citation>
    <scope>NUCLEOTIDE SEQUENCE</scope>
</reference>
<feature type="compositionally biased region" description="Basic and acidic residues" evidence="1">
    <location>
        <begin position="181"/>
        <end position="192"/>
    </location>
</feature>
<feature type="region of interest" description="Disordered" evidence="1">
    <location>
        <begin position="435"/>
        <end position="483"/>
    </location>
</feature>